<sequence>MAYAVVADINLHTNITSLDVANADVTSLIAEATAKVNSDINIKVIRERVKSIDQTRENKINGSNTFYYTQNWRGVYLGDLDDDGDVDISDVIVYQVDSNGTETTPTISAVDDDDLKITLSSAPSSGVRLYITYNYSRVRQGTVDKRVKLATIYLTAAMCYAKINIGKAPSMAFGSSRLTRHMKSYNHYMERYHGEIEKINELGGVVSSGESNYKI</sequence>
<dbReference type="EMBL" id="LAZR01032352">
    <property type="protein sequence ID" value="KKL51127.1"/>
    <property type="molecule type" value="Genomic_DNA"/>
</dbReference>
<gene>
    <name evidence="1" type="ORF">LCGC14_2298610</name>
</gene>
<organism evidence="1">
    <name type="scientific">marine sediment metagenome</name>
    <dbReference type="NCBI Taxonomy" id="412755"/>
    <lineage>
        <taxon>unclassified sequences</taxon>
        <taxon>metagenomes</taxon>
        <taxon>ecological metagenomes</taxon>
    </lineage>
</organism>
<comment type="caution">
    <text evidence="1">The sequence shown here is derived from an EMBL/GenBank/DDBJ whole genome shotgun (WGS) entry which is preliminary data.</text>
</comment>
<accession>A0A0F9FJ35</accession>
<proteinExistence type="predicted"/>
<evidence type="ECO:0000313" key="1">
    <source>
        <dbReference type="EMBL" id="KKL51127.1"/>
    </source>
</evidence>
<name>A0A0F9FJ35_9ZZZZ</name>
<dbReference type="AlphaFoldDB" id="A0A0F9FJ35"/>
<reference evidence="1" key="1">
    <citation type="journal article" date="2015" name="Nature">
        <title>Complex archaea that bridge the gap between prokaryotes and eukaryotes.</title>
        <authorList>
            <person name="Spang A."/>
            <person name="Saw J.H."/>
            <person name="Jorgensen S.L."/>
            <person name="Zaremba-Niedzwiedzka K."/>
            <person name="Martijn J."/>
            <person name="Lind A.E."/>
            <person name="van Eijk R."/>
            <person name="Schleper C."/>
            <person name="Guy L."/>
            <person name="Ettema T.J."/>
        </authorList>
    </citation>
    <scope>NUCLEOTIDE SEQUENCE</scope>
</reference>
<protein>
    <submittedName>
        <fullName evidence="1">Uncharacterized protein</fullName>
    </submittedName>
</protein>